<feature type="transmembrane region" description="Helical" evidence="1">
    <location>
        <begin position="193"/>
        <end position="214"/>
    </location>
</feature>
<proteinExistence type="inferred from homology"/>
<dbReference type="InterPro" id="IPR003744">
    <property type="entry name" value="YhhQ"/>
</dbReference>
<keyword evidence="3" id="KW-1185">Reference proteome</keyword>
<evidence type="ECO:0000313" key="3">
    <source>
        <dbReference type="Proteomes" id="UP000190188"/>
    </source>
</evidence>
<comment type="similarity">
    <text evidence="1">Belongs to the vitamin uptake transporter (VUT/ECF) (TC 2.A.88) family. Q precursor transporter subfamily.</text>
</comment>
<dbReference type="Proteomes" id="UP000190188">
    <property type="component" value="Unassembled WGS sequence"/>
</dbReference>
<organism evidence="2 3">
    <name type="scientific">Paenibacillus selenitireducens</name>
    <dbReference type="NCBI Taxonomy" id="1324314"/>
    <lineage>
        <taxon>Bacteria</taxon>
        <taxon>Bacillati</taxon>
        <taxon>Bacillota</taxon>
        <taxon>Bacilli</taxon>
        <taxon>Bacillales</taxon>
        <taxon>Paenibacillaceae</taxon>
        <taxon>Paenibacillus</taxon>
    </lineage>
</organism>
<feature type="transmembrane region" description="Helical" evidence="1">
    <location>
        <begin position="44"/>
        <end position="66"/>
    </location>
</feature>
<reference evidence="2 3" key="1">
    <citation type="submission" date="2017-01" db="EMBL/GenBank/DDBJ databases">
        <title>Genome analysis of Paenibacillus selenitrireducens ES3-24.</title>
        <authorList>
            <person name="Xu D."/>
            <person name="Yao R."/>
            <person name="Zheng S."/>
        </authorList>
    </citation>
    <scope>NUCLEOTIDE SEQUENCE [LARGE SCALE GENOMIC DNA]</scope>
    <source>
        <strain evidence="2 3">ES3-24</strain>
    </source>
</reference>
<dbReference type="NCBIfam" id="TIGR00697">
    <property type="entry name" value="queuosine precursor transporter"/>
    <property type="match status" value="1"/>
</dbReference>
<keyword evidence="1" id="KW-0472">Membrane</keyword>
<dbReference type="HAMAP" id="MF_02088">
    <property type="entry name" value="Q_prec_transport"/>
    <property type="match status" value="1"/>
</dbReference>
<keyword evidence="1" id="KW-0813">Transport</keyword>
<comment type="subcellular location">
    <subcellularLocation>
        <location evidence="1">Cell membrane</location>
        <topology evidence="1">Multi-pass membrane protein</topology>
    </subcellularLocation>
</comment>
<feature type="transmembrane region" description="Helical" evidence="1">
    <location>
        <begin position="78"/>
        <end position="101"/>
    </location>
</feature>
<gene>
    <name evidence="2" type="ORF">BVG16_07095</name>
</gene>
<keyword evidence="1" id="KW-1003">Cell membrane</keyword>
<name>A0A1T2XL84_9BACL</name>
<dbReference type="AlphaFoldDB" id="A0A1T2XL84"/>
<dbReference type="GO" id="GO:0022857">
    <property type="term" value="F:transmembrane transporter activity"/>
    <property type="evidence" value="ECO:0007669"/>
    <property type="project" value="UniProtKB-UniRule"/>
</dbReference>
<comment type="caution">
    <text evidence="2">The sequence shown here is derived from an EMBL/GenBank/DDBJ whole genome shotgun (WGS) entry which is preliminary data.</text>
</comment>
<evidence type="ECO:0000313" key="2">
    <source>
        <dbReference type="EMBL" id="OPA80486.1"/>
    </source>
</evidence>
<dbReference type="PANTHER" id="PTHR34300">
    <property type="entry name" value="QUEUOSINE PRECURSOR TRANSPORTER-RELATED"/>
    <property type="match status" value="1"/>
</dbReference>
<protein>
    <recommendedName>
        <fullName evidence="1">Probable queuosine precursor transporter</fullName>
        <shortName evidence="1">Q precursor transporter</shortName>
    </recommendedName>
</protein>
<feature type="transmembrane region" description="Helical" evidence="1">
    <location>
        <begin position="20"/>
        <end position="38"/>
    </location>
</feature>
<dbReference type="STRING" id="1324314.BVG16_07095"/>
<dbReference type="EMBL" id="MSZX01000002">
    <property type="protein sequence ID" value="OPA80486.1"/>
    <property type="molecule type" value="Genomic_DNA"/>
</dbReference>
<accession>A0A1T2XL84</accession>
<keyword evidence="1" id="KW-1133">Transmembrane helix</keyword>
<dbReference type="GO" id="GO:0005886">
    <property type="term" value="C:plasma membrane"/>
    <property type="evidence" value="ECO:0007669"/>
    <property type="project" value="UniProtKB-SubCell"/>
</dbReference>
<dbReference type="OrthoDB" id="9805479at2"/>
<feature type="transmembrane region" description="Helical" evidence="1">
    <location>
        <begin position="162"/>
        <end position="181"/>
    </location>
</feature>
<dbReference type="PANTHER" id="PTHR34300:SF2">
    <property type="entry name" value="QUEUOSINE PRECURSOR TRANSPORTER-RELATED"/>
    <property type="match status" value="1"/>
</dbReference>
<sequence length="228" mass="25353">MPQNQELTPFLPVEQSTKKLLLLSGLFICCVMIANIVATKIVSFGFTSATVAILFYPFTYVIADTVSEVWGKKIAQRMIWTGLAANVVMVCLFTIAVKLPAASFYQGQDAFEGVLLGVPRIVLASLIAYSISQNLDIYMFLGLRRRTNGRHLWLRNNASAMVSQLIDTSIFSLIAFVGSVPTQEIWKIIGTEYVIKIAFCIVLTPLVYALVAWARNYPKEAFHHDHAA</sequence>
<comment type="function">
    <text evidence="1">Involved in the import of queuosine (Q) precursors, required for Q precursor salvage.</text>
</comment>
<evidence type="ECO:0000256" key="1">
    <source>
        <dbReference type="HAMAP-Rule" id="MF_02088"/>
    </source>
</evidence>
<dbReference type="RefSeq" id="WP_078497835.1">
    <property type="nucleotide sequence ID" value="NZ_MSZX01000002.1"/>
</dbReference>
<dbReference type="Pfam" id="PF02592">
    <property type="entry name" value="Vut_1"/>
    <property type="match status" value="1"/>
</dbReference>
<keyword evidence="1" id="KW-0812">Transmembrane</keyword>
<feature type="transmembrane region" description="Helical" evidence="1">
    <location>
        <begin position="121"/>
        <end position="141"/>
    </location>
</feature>